<dbReference type="Pfam" id="PF00825">
    <property type="entry name" value="Ribonuclease_P"/>
    <property type="match status" value="1"/>
</dbReference>
<keyword evidence="3" id="KW-0255">Endonuclease</keyword>
<dbReference type="GO" id="GO:0004526">
    <property type="term" value="F:ribonuclease P activity"/>
    <property type="evidence" value="ECO:0007669"/>
    <property type="project" value="InterPro"/>
</dbReference>
<keyword evidence="5" id="KW-0694">RNA-binding</keyword>
<dbReference type="InterPro" id="IPR020568">
    <property type="entry name" value="Ribosomal_Su5_D2-typ_SF"/>
</dbReference>
<accession>A0A9D7SIE3</accession>
<dbReference type="Gene3D" id="3.30.230.10">
    <property type="match status" value="1"/>
</dbReference>
<dbReference type="GO" id="GO:0000049">
    <property type="term" value="F:tRNA binding"/>
    <property type="evidence" value="ECO:0007669"/>
    <property type="project" value="InterPro"/>
</dbReference>
<keyword evidence="1" id="KW-0819">tRNA processing</keyword>
<dbReference type="AlphaFoldDB" id="A0A9D7SIE3"/>
<proteinExistence type="predicted"/>
<evidence type="ECO:0000256" key="5">
    <source>
        <dbReference type="ARBA" id="ARBA00022884"/>
    </source>
</evidence>
<evidence type="ECO:0000313" key="8">
    <source>
        <dbReference type="Proteomes" id="UP000886657"/>
    </source>
</evidence>
<evidence type="ECO:0000256" key="3">
    <source>
        <dbReference type="ARBA" id="ARBA00022759"/>
    </source>
</evidence>
<protein>
    <submittedName>
        <fullName evidence="7">Ribonuclease P protein component</fullName>
    </submittedName>
</protein>
<dbReference type="GO" id="GO:0008033">
    <property type="term" value="P:tRNA processing"/>
    <property type="evidence" value="ECO:0007669"/>
    <property type="project" value="UniProtKB-KW"/>
</dbReference>
<sequence length="91" mass="10241">MDIRAWRRSEGAGPLLLVTSPRKTGGAVQRNRFRRQVRMAFLAGLQPILGGPWVVWVRPGRMAPPLGSIRFQDIESQLQQALRRLPALDTP</sequence>
<comment type="caution">
    <text evidence="7">The sequence shown here is derived from an EMBL/GenBank/DDBJ whole genome shotgun (WGS) entry which is preliminary data.</text>
</comment>
<evidence type="ECO:0000256" key="6">
    <source>
        <dbReference type="SAM" id="Phobius"/>
    </source>
</evidence>
<feature type="transmembrane region" description="Helical" evidence="6">
    <location>
        <begin position="39"/>
        <end position="56"/>
    </location>
</feature>
<keyword evidence="6" id="KW-0812">Transmembrane</keyword>
<name>A0A9D7SIE3_9BACT</name>
<dbReference type="Proteomes" id="UP000886657">
    <property type="component" value="Unassembled WGS sequence"/>
</dbReference>
<dbReference type="InterPro" id="IPR014721">
    <property type="entry name" value="Ribsml_uS5_D2-typ_fold_subgr"/>
</dbReference>
<keyword evidence="2" id="KW-0540">Nuclease</keyword>
<evidence type="ECO:0000256" key="1">
    <source>
        <dbReference type="ARBA" id="ARBA00022694"/>
    </source>
</evidence>
<keyword evidence="4" id="KW-0378">Hydrolase</keyword>
<keyword evidence="6" id="KW-1133">Transmembrane helix</keyword>
<evidence type="ECO:0000256" key="2">
    <source>
        <dbReference type="ARBA" id="ARBA00022722"/>
    </source>
</evidence>
<gene>
    <name evidence="7" type="ORF">IPP58_13180</name>
</gene>
<evidence type="ECO:0000313" key="7">
    <source>
        <dbReference type="EMBL" id="MBK9797423.1"/>
    </source>
</evidence>
<dbReference type="SUPFAM" id="SSF54211">
    <property type="entry name" value="Ribosomal protein S5 domain 2-like"/>
    <property type="match status" value="1"/>
</dbReference>
<dbReference type="InterPro" id="IPR000100">
    <property type="entry name" value="RNase_P"/>
</dbReference>
<dbReference type="EMBL" id="JADKIO010000009">
    <property type="protein sequence ID" value="MBK9797423.1"/>
    <property type="molecule type" value="Genomic_DNA"/>
</dbReference>
<keyword evidence="6" id="KW-0472">Membrane</keyword>
<evidence type="ECO:0000256" key="4">
    <source>
        <dbReference type="ARBA" id="ARBA00022801"/>
    </source>
</evidence>
<reference evidence="7" key="1">
    <citation type="submission" date="2020-10" db="EMBL/GenBank/DDBJ databases">
        <title>Connecting structure to function with the recovery of over 1000 high-quality activated sludge metagenome-assembled genomes encoding full-length rRNA genes using long-read sequencing.</title>
        <authorList>
            <person name="Singleton C.M."/>
            <person name="Petriglieri F."/>
            <person name="Kristensen J.M."/>
            <person name="Kirkegaard R.H."/>
            <person name="Michaelsen T.Y."/>
            <person name="Andersen M.H."/>
            <person name="Karst S.M."/>
            <person name="Dueholm M.S."/>
            <person name="Nielsen P.H."/>
            <person name="Albertsen M."/>
        </authorList>
    </citation>
    <scope>NUCLEOTIDE SEQUENCE</scope>
    <source>
        <strain evidence="7">Skiv_18-Q3-R9-52_MAXAC.067</strain>
    </source>
</reference>
<organism evidence="7 8">
    <name type="scientific">Candidatus Geothrix skivensis</name>
    <dbReference type="NCBI Taxonomy" id="2954439"/>
    <lineage>
        <taxon>Bacteria</taxon>
        <taxon>Pseudomonadati</taxon>
        <taxon>Acidobacteriota</taxon>
        <taxon>Holophagae</taxon>
        <taxon>Holophagales</taxon>
        <taxon>Holophagaceae</taxon>
        <taxon>Geothrix</taxon>
    </lineage>
</organism>